<dbReference type="PROSITE" id="PS51406">
    <property type="entry name" value="FIBRINOGEN_C_2"/>
    <property type="match status" value="1"/>
</dbReference>
<dbReference type="NCBIfam" id="NF040941">
    <property type="entry name" value="GGGWT_bact"/>
    <property type="match status" value="1"/>
</dbReference>
<name>A0AAV4TJ45_CAEEX</name>
<dbReference type="CDD" id="cd00087">
    <property type="entry name" value="FReD"/>
    <property type="match status" value="1"/>
</dbReference>
<dbReference type="EMBL" id="BPLR01011452">
    <property type="protein sequence ID" value="GIY46643.1"/>
    <property type="molecule type" value="Genomic_DNA"/>
</dbReference>
<gene>
    <name evidence="3" type="ORF">CEXT_396451</name>
</gene>
<dbReference type="InterPro" id="IPR014716">
    <property type="entry name" value="Fibrinogen_a/b/g_C_1"/>
</dbReference>
<feature type="domain" description="Fibrinogen C-terminal" evidence="2">
    <location>
        <begin position="102"/>
        <end position="341"/>
    </location>
</feature>
<dbReference type="GO" id="GO:0005615">
    <property type="term" value="C:extracellular space"/>
    <property type="evidence" value="ECO:0007669"/>
    <property type="project" value="TreeGrafter"/>
</dbReference>
<proteinExistence type="predicted"/>
<comment type="caution">
    <text evidence="3">The sequence shown here is derived from an EMBL/GenBank/DDBJ whole genome shotgun (WGS) entry which is preliminary data.</text>
</comment>
<evidence type="ECO:0000313" key="4">
    <source>
        <dbReference type="Proteomes" id="UP001054945"/>
    </source>
</evidence>
<dbReference type="InterPro" id="IPR050373">
    <property type="entry name" value="Fibrinogen_C-term_domain"/>
</dbReference>
<keyword evidence="1" id="KW-0472">Membrane</keyword>
<organism evidence="3 4">
    <name type="scientific">Caerostris extrusa</name>
    <name type="common">Bark spider</name>
    <name type="synonym">Caerostris bankana</name>
    <dbReference type="NCBI Taxonomy" id="172846"/>
    <lineage>
        <taxon>Eukaryota</taxon>
        <taxon>Metazoa</taxon>
        <taxon>Ecdysozoa</taxon>
        <taxon>Arthropoda</taxon>
        <taxon>Chelicerata</taxon>
        <taxon>Arachnida</taxon>
        <taxon>Araneae</taxon>
        <taxon>Araneomorphae</taxon>
        <taxon>Entelegynae</taxon>
        <taxon>Araneoidea</taxon>
        <taxon>Araneidae</taxon>
        <taxon>Caerostris</taxon>
    </lineage>
</organism>
<dbReference type="InterPro" id="IPR002181">
    <property type="entry name" value="Fibrinogen_a/b/g_C_dom"/>
</dbReference>
<keyword evidence="1" id="KW-0812">Transmembrane</keyword>
<keyword evidence="1" id="KW-1133">Transmembrane helix</keyword>
<dbReference type="Proteomes" id="UP001054945">
    <property type="component" value="Unassembled WGS sequence"/>
</dbReference>
<dbReference type="SMART" id="SM00186">
    <property type="entry name" value="FBG"/>
    <property type="match status" value="1"/>
</dbReference>
<evidence type="ECO:0000259" key="2">
    <source>
        <dbReference type="PROSITE" id="PS51406"/>
    </source>
</evidence>
<dbReference type="Gene3D" id="3.90.215.10">
    <property type="entry name" value="Gamma Fibrinogen, chain A, domain 1"/>
    <property type="match status" value="1"/>
</dbReference>
<accession>A0AAV4TJ45</accession>
<dbReference type="Gene3D" id="4.10.530.10">
    <property type="entry name" value="Gamma-fibrinogen Carboxyl Terminal Fragment, domain 2"/>
    <property type="match status" value="1"/>
</dbReference>
<dbReference type="SUPFAM" id="SSF56496">
    <property type="entry name" value="Fibrinogen C-terminal domain-like"/>
    <property type="match status" value="1"/>
</dbReference>
<dbReference type="Pfam" id="PF00147">
    <property type="entry name" value="Fibrinogen_C"/>
    <property type="match status" value="1"/>
</dbReference>
<dbReference type="InterPro" id="IPR036056">
    <property type="entry name" value="Fibrinogen-like_C"/>
</dbReference>
<keyword evidence="4" id="KW-1185">Reference proteome</keyword>
<dbReference type="AlphaFoldDB" id="A0AAV4TJ45"/>
<feature type="transmembrane region" description="Helical" evidence="1">
    <location>
        <begin position="15"/>
        <end position="35"/>
    </location>
</feature>
<evidence type="ECO:0000256" key="1">
    <source>
        <dbReference type="SAM" id="Phobius"/>
    </source>
</evidence>
<sequence>MTWLSSFSKTLRDHAICCAVICVMSALLLLTGYYATRASHSSCGEKEKAIALMEMAEEMINKAKELYLTDGNALELSDHQYIPEESESIEEFLDTTSDLESTDTSYRPRDCSEIYKSGRKRSGVYTIWPGNKTEKFKPLKVYCDMDIDGGWTLIQRRGNFPKQQDFNLDWESYKEGFGDIRRDFWLGNDNIYILSNQGPCEIRFDLEDSKGNQRFAIYKNFRIDDVKSDYTLHIKNYSGNADAENIALKLLEKYFLSPMPIRIIHNINNLRSQICRDGMKYHDGQKFAAKILKGAWWIYRWAYCHLNGRYLPGSDDPESIHWYEWLLNEGLAATEIKIRLK</sequence>
<dbReference type="PANTHER" id="PTHR19143">
    <property type="entry name" value="FIBRINOGEN/TENASCIN/ANGIOPOEITIN"/>
    <property type="match status" value="1"/>
</dbReference>
<protein>
    <submittedName>
        <fullName evidence="3">Techylectin-5A</fullName>
    </submittedName>
</protein>
<evidence type="ECO:0000313" key="3">
    <source>
        <dbReference type="EMBL" id="GIY46643.1"/>
    </source>
</evidence>
<reference evidence="3 4" key="1">
    <citation type="submission" date="2021-06" db="EMBL/GenBank/DDBJ databases">
        <title>Caerostris extrusa draft genome.</title>
        <authorList>
            <person name="Kono N."/>
            <person name="Arakawa K."/>
        </authorList>
    </citation>
    <scope>NUCLEOTIDE SEQUENCE [LARGE SCALE GENOMIC DNA]</scope>
</reference>